<dbReference type="Proteomes" id="UP000814140">
    <property type="component" value="Unassembled WGS sequence"/>
</dbReference>
<evidence type="ECO:0000313" key="2">
    <source>
        <dbReference type="Proteomes" id="UP000814140"/>
    </source>
</evidence>
<name>A0ACB8T7F3_9AGAM</name>
<proteinExistence type="predicted"/>
<organism evidence="1 2">
    <name type="scientific">Artomyces pyxidatus</name>
    <dbReference type="NCBI Taxonomy" id="48021"/>
    <lineage>
        <taxon>Eukaryota</taxon>
        <taxon>Fungi</taxon>
        <taxon>Dikarya</taxon>
        <taxon>Basidiomycota</taxon>
        <taxon>Agaricomycotina</taxon>
        <taxon>Agaricomycetes</taxon>
        <taxon>Russulales</taxon>
        <taxon>Auriscalpiaceae</taxon>
        <taxon>Artomyces</taxon>
    </lineage>
</organism>
<accession>A0ACB8T7F3</accession>
<comment type="caution">
    <text evidence="1">The sequence shown here is derived from an EMBL/GenBank/DDBJ whole genome shotgun (WGS) entry which is preliminary data.</text>
</comment>
<keyword evidence="2" id="KW-1185">Reference proteome</keyword>
<reference evidence="1" key="1">
    <citation type="submission" date="2021-03" db="EMBL/GenBank/DDBJ databases">
        <authorList>
            <consortium name="DOE Joint Genome Institute"/>
            <person name="Ahrendt S."/>
            <person name="Looney B.P."/>
            <person name="Miyauchi S."/>
            <person name="Morin E."/>
            <person name="Drula E."/>
            <person name="Courty P.E."/>
            <person name="Chicoki N."/>
            <person name="Fauchery L."/>
            <person name="Kohler A."/>
            <person name="Kuo A."/>
            <person name="Labutti K."/>
            <person name="Pangilinan J."/>
            <person name="Lipzen A."/>
            <person name="Riley R."/>
            <person name="Andreopoulos W."/>
            <person name="He G."/>
            <person name="Johnson J."/>
            <person name="Barry K.W."/>
            <person name="Grigoriev I.V."/>
            <person name="Nagy L."/>
            <person name="Hibbett D."/>
            <person name="Henrissat B."/>
            <person name="Matheny P.B."/>
            <person name="Labbe J."/>
            <person name="Martin F."/>
        </authorList>
    </citation>
    <scope>NUCLEOTIDE SEQUENCE</scope>
    <source>
        <strain evidence="1">HHB10654</strain>
    </source>
</reference>
<gene>
    <name evidence="1" type="ORF">BV25DRAFT_1914183</name>
</gene>
<evidence type="ECO:0000313" key="1">
    <source>
        <dbReference type="EMBL" id="KAI0064457.1"/>
    </source>
</evidence>
<dbReference type="EMBL" id="MU277198">
    <property type="protein sequence ID" value="KAI0064457.1"/>
    <property type="molecule type" value="Genomic_DNA"/>
</dbReference>
<reference evidence="1" key="2">
    <citation type="journal article" date="2022" name="New Phytol.">
        <title>Evolutionary transition to the ectomycorrhizal habit in the genomes of a hyperdiverse lineage of mushroom-forming fungi.</title>
        <authorList>
            <person name="Looney B."/>
            <person name="Miyauchi S."/>
            <person name="Morin E."/>
            <person name="Drula E."/>
            <person name="Courty P.E."/>
            <person name="Kohler A."/>
            <person name="Kuo A."/>
            <person name="LaButti K."/>
            <person name="Pangilinan J."/>
            <person name="Lipzen A."/>
            <person name="Riley R."/>
            <person name="Andreopoulos W."/>
            <person name="He G."/>
            <person name="Johnson J."/>
            <person name="Nolan M."/>
            <person name="Tritt A."/>
            <person name="Barry K.W."/>
            <person name="Grigoriev I.V."/>
            <person name="Nagy L.G."/>
            <person name="Hibbett D."/>
            <person name="Henrissat B."/>
            <person name="Matheny P.B."/>
            <person name="Labbe J."/>
            <person name="Martin F.M."/>
        </authorList>
    </citation>
    <scope>NUCLEOTIDE SEQUENCE</scope>
    <source>
        <strain evidence="1">HHB10654</strain>
    </source>
</reference>
<protein>
    <submittedName>
        <fullName evidence="1">Uncharacterized protein</fullName>
    </submittedName>
</protein>
<sequence>MSAHSTLVDSAVAQSTPIKHKLTGTEKFTFDPVRADASREYRKNCSDMKDMFVGPMPVHEFLDEFFPAPKDSDGTLLLRPTGLIEADMSMDKKEYEIEFVRAIHATSFCEGLLFVDTRHKPDETDVLKRKPDITAYPRFTSTNPEQLRDRVNWREMELFLEVKPLESDPFVDPPGSLSNEQRKTFNFQRGGDLATHARGQIISYAHAQSSHQFRTSLVSVCLMGEFARLLRFDSSGATVTERFNWRHDSSTLAEFFWRFTHSDPEGRGADTSVSEPTQDEMNLARAALNQMTDFYPRSIRGDLHKFCVRDDRTGELHHVIAPMTSSHAPSLVGRATSGYVAYDVERRKCVYLKDSWRIDDPEFKKEGEIYHDLHTAGVPNIPILAFAGDLRDSLGERQTTRTPLYVQRPWACKTRRLTWHSHYRIAFDTIALPLSCFKSTRQLCSVIRDTIRAHWIAFTVARILHRDVSAGNIMMTKDGKGLLIDWDLSKALVGDEEVEKARAEWRTGTWQFISGLRLLLPHKTHEYSDDLESFLHVLSYNLLRYRPTNFESLSGDLRELFDQSRQDNVNSEVTGGRGKRDFFLNYLFPMEVWAPTLSEPCANIVRQFRTLFRHTYGLAGMIETGNEARAKPAIKQVIEEALAPLQSCEAALKIFDENLAEEVWPEDGGATFVHIEPPITTPKRNFEAHFPSSATAANSRASKKRMEKAERSYSHSPSLSLRPPSIATPPSTTVPPSVPSMAEHAP</sequence>